<feature type="topological domain" description="Periplasmic" evidence="14">
    <location>
        <begin position="32"/>
        <end position="49"/>
    </location>
</feature>
<comment type="function">
    <text evidence="14">Required for disulfide bond formation in some periplasmic proteins. Acts by oxidizing the DsbA protein.</text>
</comment>
<evidence type="ECO:0000256" key="3">
    <source>
        <dbReference type="ARBA" id="ARBA00022448"/>
    </source>
</evidence>
<keyword evidence="8 14" id="KW-1133">Transmembrane helix</keyword>
<feature type="topological domain" description="Cytoplasmic" evidence="14">
    <location>
        <begin position="67"/>
        <end position="72"/>
    </location>
</feature>
<dbReference type="InterPro" id="IPR022920">
    <property type="entry name" value="Disulphide_bond_form_DsbB"/>
</dbReference>
<reference evidence="16" key="1">
    <citation type="submission" date="2022-04" db="EMBL/GenBank/DDBJ databases">
        <title>Alcanivorax sp. CY1518 draft genome sequence.</title>
        <authorList>
            <person name="Zhao G."/>
            <person name="An M."/>
        </authorList>
    </citation>
    <scope>NUCLEOTIDE SEQUENCE</scope>
    <source>
        <strain evidence="16">CY1518</strain>
    </source>
</reference>
<evidence type="ECO:0000256" key="10">
    <source>
        <dbReference type="ARBA" id="ARBA00023136"/>
    </source>
</evidence>
<organism evidence="16 17">
    <name type="scientific">Alcanivorax quisquiliarum</name>
    <dbReference type="NCBI Taxonomy" id="2933565"/>
    <lineage>
        <taxon>Bacteria</taxon>
        <taxon>Pseudomonadati</taxon>
        <taxon>Pseudomonadota</taxon>
        <taxon>Gammaproteobacteria</taxon>
        <taxon>Oceanospirillales</taxon>
        <taxon>Alcanivoracaceae</taxon>
        <taxon>Alcanivorax</taxon>
    </lineage>
</organism>
<keyword evidence="12 14" id="KW-0143">Chaperone</keyword>
<evidence type="ECO:0000256" key="13">
    <source>
        <dbReference type="ARBA" id="ARBA00023284"/>
    </source>
</evidence>
<dbReference type="HAMAP" id="MF_00286">
    <property type="entry name" value="DsbB"/>
    <property type="match status" value="1"/>
</dbReference>
<keyword evidence="10 14" id="KW-0472">Membrane</keyword>
<evidence type="ECO:0000256" key="6">
    <source>
        <dbReference type="ARBA" id="ARBA00022692"/>
    </source>
</evidence>
<dbReference type="InterPro" id="IPR050183">
    <property type="entry name" value="DsbB"/>
</dbReference>
<dbReference type="RefSeq" id="WP_246953794.1">
    <property type="nucleotide sequence ID" value="NZ_JALKII010000015.1"/>
</dbReference>
<evidence type="ECO:0000256" key="7">
    <source>
        <dbReference type="ARBA" id="ARBA00022982"/>
    </source>
</evidence>
<dbReference type="PANTHER" id="PTHR36570:SF3">
    <property type="entry name" value="DISULFIDE BOND FORMATION PROTEIN B"/>
    <property type="match status" value="1"/>
</dbReference>
<dbReference type="SUPFAM" id="SSF158442">
    <property type="entry name" value="DsbB-like"/>
    <property type="match status" value="1"/>
</dbReference>
<keyword evidence="5" id="KW-0997">Cell inner membrane</keyword>
<keyword evidence="6 14" id="KW-0812">Transmembrane</keyword>
<keyword evidence="17" id="KW-1185">Reference proteome</keyword>
<evidence type="ECO:0000256" key="2">
    <source>
        <dbReference type="ARBA" id="ARBA00008823"/>
    </source>
</evidence>
<keyword evidence="11 14" id="KW-1015">Disulfide bond</keyword>
<evidence type="ECO:0000256" key="12">
    <source>
        <dbReference type="ARBA" id="ARBA00023186"/>
    </source>
</evidence>
<feature type="transmembrane region" description="Helical" evidence="15">
    <location>
        <begin position="75"/>
        <end position="94"/>
    </location>
</feature>
<evidence type="ECO:0000256" key="9">
    <source>
        <dbReference type="ARBA" id="ARBA00023002"/>
    </source>
</evidence>
<evidence type="ECO:0000313" key="16">
    <source>
        <dbReference type="EMBL" id="MCK0538813.1"/>
    </source>
</evidence>
<feature type="transmembrane region" description="Helical" evidence="15">
    <location>
        <begin position="45"/>
        <end position="63"/>
    </location>
</feature>
<evidence type="ECO:0000256" key="4">
    <source>
        <dbReference type="ARBA" id="ARBA00022475"/>
    </source>
</evidence>
<dbReference type="InterPro" id="IPR023380">
    <property type="entry name" value="DsbB-like_sf"/>
</dbReference>
<evidence type="ECO:0000256" key="14">
    <source>
        <dbReference type="HAMAP-Rule" id="MF_00286"/>
    </source>
</evidence>
<dbReference type="PANTHER" id="PTHR36570">
    <property type="entry name" value="DISULFIDE BOND FORMATION PROTEIN B"/>
    <property type="match status" value="1"/>
</dbReference>
<accession>A0ABT0EAE0</accession>
<dbReference type="EMBL" id="JALKII010000015">
    <property type="protein sequence ID" value="MCK0538813.1"/>
    <property type="molecule type" value="Genomic_DNA"/>
</dbReference>
<evidence type="ECO:0000256" key="8">
    <source>
        <dbReference type="ARBA" id="ARBA00022989"/>
    </source>
</evidence>
<evidence type="ECO:0000256" key="15">
    <source>
        <dbReference type="SAM" id="Phobius"/>
    </source>
</evidence>
<sequence length="169" mass="18201">MSELSQRLLAPRTINLLGFLACVVAMLGALYLQYAEDLEPCPLCVFQRVGVIAAGLFFLLAALHNPGSIGQRIYGALAGLGAIGGGIVAGRHIWLQSLPEDEVPACGPGLDYMLDVFPMRDVLSMVFSGSGECAEIDWTFLGITIPQMALLTFLGLLALALFQVVRRYR</sequence>
<keyword evidence="4 14" id="KW-1003">Cell membrane</keyword>
<keyword evidence="3 14" id="KW-0813">Transport</keyword>
<feature type="transmembrane region" description="Helical" evidence="15">
    <location>
        <begin position="12"/>
        <end position="33"/>
    </location>
</feature>
<evidence type="ECO:0000256" key="11">
    <source>
        <dbReference type="ARBA" id="ARBA00023157"/>
    </source>
</evidence>
<keyword evidence="13 14" id="KW-0676">Redox-active center</keyword>
<comment type="caution">
    <text evidence="14">Lacks conserved residue(s) required for the propagation of feature annotation.</text>
</comment>
<feature type="disulfide bond" description="Redox-active" evidence="14">
    <location>
        <begin position="41"/>
        <end position="44"/>
    </location>
</feature>
<comment type="similarity">
    <text evidence="2 14">Belongs to the DsbB family.</text>
</comment>
<dbReference type="InterPro" id="IPR003752">
    <property type="entry name" value="DiS_bond_form_DsbB/BdbC"/>
</dbReference>
<proteinExistence type="inferred from homology"/>
<evidence type="ECO:0000256" key="5">
    <source>
        <dbReference type="ARBA" id="ARBA00022519"/>
    </source>
</evidence>
<keyword evidence="7 14" id="KW-0249">Electron transport</keyword>
<evidence type="ECO:0000313" key="17">
    <source>
        <dbReference type="Proteomes" id="UP001165524"/>
    </source>
</evidence>
<feature type="topological domain" description="Cytoplasmic" evidence="14">
    <location>
        <begin position="167"/>
        <end position="169"/>
    </location>
</feature>
<dbReference type="Proteomes" id="UP001165524">
    <property type="component" value="Unassembled WGS sequence"/>
</dbReference>
<feature type="topological domain" description="Cytoplasmic" evidence="14">
    <location>
        <begin position="1"/>
        <end position="14"/>
    </location>
</feature>
<dbReference type="Pfam" id="PF02600">
    <property type="entry name" value="DsbB"/>
    <property type="match status" value="1"/>
</dbReference>
<keyword evidence="9 14" id="KW-0560">Oxidoreductase</keyword>
<protein>
    <recommendedName>
        <fullName evidence="14">Disulfide bond formation protein B</fullName>
    </recommendedName>
    <alternativeName>
        <fullName evidence="14">Disulfide oxidoreductase</fullName>
    </alternativeName>
</protein>
<evidence type="ECO:0000256" key="1">
    <source>
        <dbReference type="ARBA" id="ARBA00004429"/>
    </source>
</evidence>
<comment type="caution">
    <text evidence="16">The sequence shown here is derived from an EMBL/GenBank/DDBJ whole genome shotgun (WGS) entry which is preliminary data.</text>
</comment>
<feature type="transmembrane region" description="Helical" evidence="15">
    <location>
        <begin position="145"/>
        <end position="165"/>
    </location>
</feature>
<comment type="subcellular location">
    <subcellularLocation>
        <location evidence="1">Cell inner membrane</location>
        <topology evidence="1">Multi-pass membrane protein</topology>
    </subcellularLocation>
    <subcellularLocation>
        <location evidence="14">Cell membrane</location>
        <topology evidence="14">Multi-pass membrane protein</topology>
    </subcellularLocation>
</comment>
<dbReference type="Gene3D" id="1.20.1550.10">
    <property type="entry name" value="DsbB-like"/>
    <property type="match status" value="1"/>
</dbReference>
<gene>
    <name evidence="14" type="primary">dsbB</name>
    <name evidence="16" type="ORF">MU846_13945</name>
</gene>
<name>A0ABT0EAE0_9GAMM</name>